<evidence type="ECO:0000259" key="5">
    <source>
        <dbReference type="PROSITE" id="PS51464"/>
    </source>
</evidence>
<dbReference type="Pfam" id="PF01380">
    <property type="entry name" value="SIS"/>
    <property type="match status" value="1"/>
</dbReference>
<name>A0A3N5C4D4_9BACI</name>
<evidence type="ECO:0000256" key="3">
    <source>
        <dbReference type="ARBA" id="ARBA00023163"/>
    </source>
</evidence>
<dbReference type="Gene3D" id="1.10.10.10">
    <property type="entry name" value="Winged helix-like DNA-binding domain superfamily/Winged helix DNA-binding domain"/>
    <property type="match status" value="1"/>
</dbReference>
<evidence type="ECO:0000256" key="1">
    <source>
        <dbReference type="ARBA" id="ARBA00023015"/>
    </source>
</evidence>
<dbReference type="InterPro" id="IPR035472">
    <property type="entry name" value="RpiR-like_SIS"/>
</dbReference>
<dbReference type="InterPro" id="IPR001347">
    <property type="entry name" value="SIS_dom"/>
</dbReference>
<dbReference type="InterPro" id="IPR009057">
    <property type="entry name" value="Homeodomain-like_sf"/>
</dbReference>
<dbReference type="GO" id="GO:1901135">
    <property type="term" value="P:carbohydrate derivative metabolic process"/>
    <property type="evidence" value="ECO:0007669"/>
    <property type="project" value="InterPro"/>
</dbReference>
<dbReference type="Pfam" id="PF01418">
    <property type="entry name" value="HTH_6"/>
    <property type="match status" value="1"/>
</dbReference>
<feature type="domain" description="SIS" evidence="5">
    <location>
        <begin position="125"/>
        <end position="257"/>
    </location>
</feature>
<evidence type="ECO:0000259" key="4">
    <source>
        <dbReference type="PROSITE" id="PS51071"/>
    </source>
</evidence>
<feature type="domain" description="HTH rpiR-type" evidence="4">
    <location>
        <begin position="5"/>
        <end position="81"/>
    </location>
</feature>
<gene>
    <name evidence="6" type="ORF">EDC24_1509</name>
</gene>
<evidence type="ECO:0000256" key="2">
    <source>
        <dbReference type="ARBA" id="ARBA00023125"/>
    </source>
</evidence>
<proteinExistence type="predicted"/>
<dbReference type="InterPro" id="IPR036388">
    <property type="entry name" value="WH-like_DNA-bd_sf"/>
</dbReference>
<reference evidence="6 7" key="1">
    <citation type="submission" date="2018-11" db="EMBL/GenBank/DDBJ databases">
        <title>Genomic Encyclopedia of Type Strains, Phase IV (KMG-IV): sequencing the most valuable type-strain genomes for metagenomic binning, comparative biology and taxonomic classification.</title>
        <authorList>
            <person name="Goeker M."/>
        </authorList>
    </citation>
    <scope>NUCLEOTIDE SEQUENCE [LARGE SCALE GENOMIC DNA]</scope>
    <source>
        <strain evidence="6 7">DSM 18090</strain>
    </source>
</reference>
<dbReference type="GO" id="GO:0097367">
    <property type="term" value="F:carbohydrate derivative binding"/>
    <property type="evidence" value="ECO:0007669"/>
    <property type="project" value="InterPro"/>
</dbReference>
<dbReference type="PROSITE" id="PS51464">
    <property type="entry name" value="SIS"/>
    <property type="match status" value="1"/>
</dbReference>
<dbReference type="PANTHER" id="PTHR30514:SF1">
    <property type="entry name" value="HTH-TYPE TRANSCRIPTIONAL REGULATOR HEXR-RELATED"/>
    <property type="match status" value="1"/>
</dbReference>
<evidence type="ECO:0000313" key="6">
    <source>
        <dbReference type="EMBL" id="RPF54312.1"/>
    </source>
</evidence>
<dbReference type="PROSITE" id="PS51071">
    <property type="entry name" value="HTH_RPIR"/>
    <property type="match status" value="1"/>
</dbReference>
<dbReference type="CDD" id="cd05013">
    <property type="entry name" value="SIS_RpiR"/>
    <property type="match status" value="1"/>
</dbReference>
<dbReference type="SUPFAM" id="SSF53697">
    <property type="entry name" value="SIS domain"/>
    <property type="match status" value="1"/>
</dbReference>
<dbReference type="GO" id="GO:0003700">
    <property type="term" value="F:DNA-binding transcription factor activity"/>
    <property type="evidence" value="ECO:0007669"/>
    <property type="project" value="InterPro"/>
</dbReference>
<dbReference type="EMBL" id="RKRF01000008">
    <property type="protein sequence ID" value="RPF54312.1"/>
    <property type="molecule type" value="Genomic_DNA"/>
</dbReference>
<dbReference type="AlphaFoldDB" id="A0A3N5C4D4"/>
<dbReference type="Gene3D" id="3.40.50.10490">
    <property type="entry name" value="Glucose-6-phosphate isomerase like protein, domain 1"/>
    <property type="match status" value="1"/>
</dbReference>
<dbReference type="Proteomes" id="UP000276443">
    <property type="component" value="Unassembled WGS sequence"/>
</dbReference>
<keyword evidence="3" id="KW-0804">Transcription</keyword>
<dbReference type="InterPro" id="IPR046348">
    <property type="entry name" value="SIS_dom_sf"/>
</dbReference>
<dbReference type="GO" id="GO:0003677">
    <property type="term" value="F:DNA binding"/>
    <property type="evidence" value="ECO:0007669"/>
    <property type="project" value="UniProtKB-KW"/>
</dbReference>
<dbReference type="InterPro" id="IPR000281">
    <property type="entry name" value="HTH_RpiR"/>
</dbReference>
<keyword evidence="7" id="KW-1185">Reference proteome</keyword>
<dbReference type="RefSeq" id="WP_124221203.1">
    <property type="nucleotide sequence ID" value="NZ_RKRF01000008.1"/>
</dbReference>
<accession>A0A3N5C4D4</accession>
<protein>
    <submittedName>
        <fullName evidence="6">RpiR family transcriptional regulator</fullName>
    </submittedName>
</protein>
<comment type="caution">
    <text evidence="6">The sequence shown here is derived from an EMBL/GenBank/DDBJ whole genome shotgun (WGS) entry which is preliminary data.</text>
</comment>
<dbReference type="InterPro" id="IPR047640">
    <property type="entry name" value="RpiR-like"/>
</dbReference>
<dbReference type="PANTHER" id="PTHR30514">
    <property type="entry name" value="GLUCOKINASE"/>
    <property type="match status" value="1"/>
</dbReference>
<keyword evidence="1" id="KW-0805">Transcription regulation</keyword>
<dbReference type="OrthoDB" id="3684496at2"/>
<sequence length="283" mass="31801">MTETKQVLNLIRGSMSQFSDKEQKIARYILRNPQLIIHTTINQVADDLDIAEATVFRFCRRLGFKGYQALKIALASEVVETVVDIHEEISEDDSPIEVTDKVFHSNIKAIERTNEIQNEESIKTVIDKLTETKNVYFYGNGGSGIVAQDAQHKFIRLGINAHAYMDSHLQLMSASQLNNQCVAFFISHTGANVDILDVVEVAKEKGAFTIAITNYAKSPLSKAVDIALYTLSDETKYRTEAISSRIAELSIIDALYVNYHIQNLEQAKNAVSEMRRAISKKRL</sequence>
<keyword evidence="2" id="KW-0238">DNA-binding</keyword>
<dbReference type="SUPFAM" id="SSF46689">
    <property type="entry name" value="Homeodomain-like"/>
    <property type="match status" value="1"/>
</dbReference>
<evidence type="ECO:0000313" key="7">
    <source>
        <dbReference type="Proteomes" id="UP000276443"/>
    </source>
</evidence>
<organism evidence="6 7">
    <name type="scientific">Aquisalibacillus elongatus</name>
    <dbReference type="NCBI Taxonomy" id="485577"/>
    <lineage>
        <taxon>Bacteria</taxon>
        <taxon>Bacillati</taxon>
        <taxon>Bacillota</taxon>
        <taxon>Bacilli</taxon>
        <taxon>Bacillales</taxon>
        <taxon>Bacillaceae</taxon>
        <taxon>Aquisalibacillus</taxon>
    </lineage>
</organism>